<dbReference type="AlphaFoldDB" id="A0A318IXY1"/>
<comment type="caution">
    <text evidence="1">The sequence shown here is derived from an EMBL/GenBank/DDBJ whole genome shotgun (WGS) entry which is preliminary data.</text>
</comment>
<protein>
    <submittedName>
        <fullName evidence="1">Uncharacterized protein</fullName>
    </submittedName>
</protein>
<dbReference type="Proteomes" id="UP000247755">
    <property type="component" value="Unassembled WGS sequence"/>
</dbReference>
<accession>A0A318IXY1</accession>
<sequence length="52" mass="6160">MRAKVYEPAQRNKDGMRWIRHRFPIRGGISALDIMLLNMSQNNALFRRLMGE</sequence>
<evidence type="ECO:0000313" key="1">
    <source>
        <dbReference type="EMBL" id="PXX41096.1"/>
    </source>
</evidence>
<name>A0A318IXY1_BURPY</name>
<organism evidence="1 2">
    <name type="scientific">Burkholderia pyrrocinia</name>
    <name type="common">Pseudomonas pyrrocinia</name>
    <dbReference type="NCBI Taxonomy" id="60550"/>
    <lineage>
        <taxon>Bacteria</taxon>
        <taxon>Pseudomonadati</taxon>
        <taxon>Pseudomonadota</taxon>
        <taxon>Betaproteobacteria</taxon>
        <taxon>Burkholderiales</taxon>
        <taxon>Burkholderiaceae</taxon>
        <taxon>Burkholderia</taxon>
        <taxon>Burkholderia cepacia complex</taxon>
    </lineage>
</organism>
<evidence type="ECO:0000313" key="2">
    <source>
        <dbReference type="Proteomes" id="UP000247755"/>
    </source>
</evidence>
<reference evidence="1 2" key="1">
    <citation type="submission" date="2018-05" db="EMBL/GenBank/DDBJ databases">
        <title>Comparative genomics of bacterial root endophytes of switchgrass collected from native prairies over two seasons.</title>
        <authorList>
            <person name="Tang Y."/>
        </authorList>
    </citation>
    <scope>NUCLEOTIDE SEQUENCE [LARGE SCALE GENOMIC DNA]</scope>
    <source>
        <strain evidence="1 2">NFIX32</strain>
    </source>
</reference>
<proteinExistence type="predicted"/>
<dbReference type="EMBL" id="QJJY01000001">
    <property type="protein sequence ID" value="PXX41096.1"/>
    <property type="molecule type" value="Genomic_DNA"/>
</dbReference>
<gene>
    <name evidence="1" type="ORF">NA66_1001706</name>
</gene>